<reference evidence="2 3" key="1">
    <citation type="submission" date="2019-06" db="EMBL/GenBank/DDBJ databases">
        <title>Sequencing the genomes of 1000 actinobacteria strains.</title>
        <authorList>
            <person name="Klenk H.-P."/>
        </authorList>
    </citation>
    <scope>NUCLEOTIDE SEQUENCE [LARGE SCALE GENOMIC DNA]</scope>
    <source>
        <strain evidence="2 3">DSM 46699</strain>
    </source>
</reference>
<gene>
    <name evidence="2" type="ORF">FHU35_13356</name>
</gene>
<keyword evidence="1" id="KW-0812">Transmembrane</keyword>
<name>A0A561U5K7_9PSEU</name>
<feature type="transmembrane region" description="Helical" evidence="1">
    <location>
        <begin position="120"/>
        <end position="139"/>
    </location>
</feature>
<evidence type="ECO:0000256" key="1">
    <source>
        <dbReference type="SAM" id="Phobius"/>
    </source>
</evidence>
<dbReference type="Proteomes" id="UP000316184">
    <property type="component" value="Unassembled WGS sequence"/>
</dbReference>
<organism evidence="2 3">
    <name type="scientific">Saccharopolyspora dendranthemae</name>
    <dbReference type="NCBI Taxonomy" id="1181886"/>
    <lineage>
        <taxon>Bacteria</taxon>
        <taxon>Bacillati</taxon>
        <taxon>Actinomycetota</taxon>
        <taxon>Actinomycetes</taxon>
        <taxon>Pseudonocardiales</taxon>
        <taxon>Pseudonocardiaceae</taxon>
        <taxon>Saccharopolyspora</taxon>
    </lineage>
</organism>
<accession>A0A561U5K7</accession>
<evidence type="ECO:0000313" key="2">
    <source>
        <dbReference type="EMBL" id="TWF94641.1"/>
    </source>
</evidence>
<feature type="transmembrane region" description="Helical" evidence="1">
    <location>
        <begin position="151"/>
        <end position="169"/>
    </location>
</feature>
<protein>
    <recommendedName>
        <fullName evidence="4">ABC-2 type transport system permease protein</fullName>
    </recommendedName>
</protein>
<dbReference type="OrthoDB" id="4337269at2"/>
<feature type="transmembrane region" description="Helical" evidence="1">
    <location>
        <begin position="84"/>
        <end position="108"/>
    </location>
</feature>
<dbReference type="EMBL" id="VIWX01000003">
    <property type="protein sequence ID" value="TWF94641.1"/>
    <property type="molecule type" value="Genomic_DNA"/>
</dbReference>
<comment type="caution">
    <text evidence="2">The sequence shown here is derived from an EMBL/GenBank/DDBJ whole genome shotgun (WGS) entry which is preliminary data.</text>
</comment>
<sequence>MIALVRYQFAELGHSQRYLPPVLVHLGVLAVLSRANPGPVLPGYAVTAASSLLVSGWLIIALAGISGPEQRAVVAAHAGSFTRVLISMVLTVLACSAGLAVLAVGWGAVTHGAHVPPGTLALGVLVHLICSAFGIAVALPCSPLVIPRIGYTLVAAVVLLTVALLAKWVPLAFPLLFALGTDTAPPAVLAQAALTAVLLLVLTTAFTAWRQDFGMRTQSTR</sequence>
<evidence type="ECO:0000313" key="3">
    <source>
        <dbReference type="Proteomes" id="UP000316184"/>
    </source>
</evidence>
<feature type="transmembrane region" description="Helical" evidence="1">
    <location>
        <begin position="189"/>
        <end position="209"/>
    </location>
</feature>
<evidence type="ECO:0008006" key="4">
    <source>
        <dbReference type="Google" id="ProtNLM"/>
    </source>
</evidence>
<proteinExistence type="predicted"/>
<dbReference type="AlphaFoldDB" id="A0A561U5K7"/>
<dbReference type="RefSeq" id="WP_145740748.1">
    <property type="nucleotide sequence ID" value="NZ_VIWX01000003.1"/>
</dbReference>
<keyword evidence="1" id="KW-0472">Membrane</keyword>
<keyword evidence="3" id="KW-1185">Reference proteome</keyword>
<keyword evidence="1" id="KW-1133">Transmembrane helix</keyword>
<feature type="transmembrane region" description="Helical" evidence="1">
    <location>
        <begin position="41"/>
        <end position="63"/>
    </location>
</feature>